<dbReference type="PANTHER" id="PTHR48449">
    <property type="entry name" value="DUF1985 DOMAIN-CONTAINING PROTEIN"/>
    <property type="match status" value="1"/>
</dbReference>
<protein>
    <submittedName>
        <fullName evidence="7">Uncharacterized protein LOC108846451</fullName>
    </submittedName>
</protein>
<proteinExistence type="predicted"/>
<feature type="domain" description="DUF1985" evidence="5">
    <location>
        <begin position="80"/>
        <end position="212"/>
    </location>
</feature>
<dbReference type="GO" id="GO:0006508">
    <property type="term" value="P:proteolysis"/>
    <property type="evidence" value="ECO:0007669"/>
    <property type="project" value="UniProtKB-KW"/>
</dbReference>
<evidence type="ECO:0000259" key="5">
    <source>
        <dbReference type="Pfam" id="PF09331"/>
    </source>
</evidence>
<evidence type="ECO:0000259" key="4">
    <source>
        <dbReference type="Pfam" id="PF02902"/>
    </source>
</evidence>
<dbReference type="Pfam" id="PF02902">
    <property type="entry name" value="Peptidase_C48"/>
    <property type="match status" value="1"/>
</dbReference>
<dbReference type="InterPro" id="IPR003653">
    <property type="entry name" value="Peptidase_C48_C"/>
</dbReference>
<feature type="region of interest" description="Disordered" evidence="3">
    <location>
        <begin position="235"/>
        <end position="275"/>
    </location>
</feature>
<dbReference type="AlphaFoldDB" id="A0A6J0MRT0"/>
<evidence type="ECO:0000313" key="7">
    <source>
        <dbReference type="RefSeq" id="XP_018475185.1"/>
    </source>
</evidence>
<evidence type="ECO:0000256" key="2">
    <source>
        <dbReference type="ARBA" id="ARBA00022801"/>
    </source>
</evidence>
<reference evidence="7" key="2">
    <citation type="submission" date="2025-08" db="UniProtKB">
        <authorList>
            <consortium name="RefSeq"/>
        </authorList>
    </citation>
    <scope>IDENTIFICATION</scope>
    <source>
        <tissue evidence="7">Leaf</tissue>
    </source>
</reference>
<keyword evidence="1" id="KW-0645">Protease</keyword>
<feature type="region of interest" description="Disordered" evidence="3">
    <location>
        <begin position="509"/>
        <end position="550"/>
    </location>
</feature>
<keyword evidence="2" id="KW-0378">Hydrolase</keyword>
<evidence type="ECO:0000256" key="1">
    <source>
        <dbReference type="ARBA" id="ARBA00022670"/>
    </source>
</evidence>
<gene>
    <name evidence="7" type="primary">LOC108846451</name>
</gene>
<dbReference type="GO" id="GO:0008234">
    <property type="term" value="F:cysteine-type peptidase activity"/>
    <property type="evidence" value="ECO:0007669"/>
    <property type="project" value="InterPro"/>
</dbReference>
<name>A0A6J0MRT0_RAPSA</name>
<dbReference type="RefSeq" id="XP_018475185.1">
    <property type="nucleotide sequence ID" value="XM_018619683.1"/>
</dbReference>
<dbReference type="InterPro" id="IPR015410">
    <property type="entry name" value="DUF1985"/>
</dbReference>
<dbReference type="Pfam" id="PF09331">
    <property type="entry name" value="DUF1985"/>
    <property type="match status" value="1"/>
</dbReference>
<dbReference type="PANTHER" id="PTHR48449:SF2">
    <property type="entry name" value="UBIQUITIN-LIKE PROTEASE FAMILY PROFILE DOMAIN-CONTAINING PROTEIN"/>
    <property type="match status" value="1"/>
</dbReference>
<evidence type="ECO:0000313" key="6">
    <source>
        <dbReference type="Proteomes" id="UP000504610"/>
    </source>
</evidence>
<accession>A0A6J0MRT0</accession>
<feature type="compositionally biased region" description="Polar residues" evidence="3">
    <location>
        <begin position="509"/>
        <end position="537"/>
    </location>
</feature>
<dbReference type="Proteomes" id="UP000504610">
    <property type="component" value="Chromosome 1"/>
</dbReference>
<organism evidence="6 7">
    <name type="scientific">Raphanus sativus</name>
    <name type="common">Radish</name>
    <name type="synonym">Raphanus raphanistrum var. sativus</name>
    <dbReference type="NCBI Taxonomy" id="3726"/>
    <lineage>
        <taxon>Eukaryota</taxon>
        <taxon>Viridiplantae</taxon>
        <taxon>Streptophyta</taxon>
        <taxon>Embryophyta</taxon>
        <taxon>Tracheophyta</taxon>
        <taxon>Spermatophyta</taxon>
        <taxon>Magnoliopsida</taxon>
        <taxon>eudicotyledons</taxon>
        <taxon>Gunneridae</taxon>
        <taxon>Pentapetalae</taxon>
        <taxon>rosids</taxon>
        <taxon>malvids</taxon>
        <taxon>Brassicales</taxon>
        <taxon>Brassicaceae</taxon>
        <taxon>Brassiceae</taxon>
        <taxon>Raphanus</taxon>
    </lineage>
</organism>
<keyword evidence="6" id="KW-1185">Reference proteome</keyword>
<evidence type="ECO:0000256" key="3">
    <source>
        <dbReference type="SAM" id="MobiDB-lite"/>
    </source>
</evidence>
<reference evidence="6" key="1">
    <citation type="journal article" date="2019" name="Database">
        <title>The radish genome database (RadishGD): an integrated information resource for radish genomics.</title>
        <authorList>
            <person name="Yu H.J."/>
            <person name="Baek S."/>
            <person name="Lee Y.J."/>
            <person name="Cho A."/>
            <person name="Mun J.H."/>
        </authorList>
    </citation>
    <scope>NUCLEOTIDE SEQUENCE [LARGE SCALE GENOMIC DNA]</scope>
    <source>
        <strain evidence="6">cv. WK10039</strain>
    </source>
</reference>
<sequence length="896" mass="99139">MEESGGRRRPNCRLPERLFAVGEEPTGVRVTPYHKAGAIRSILNALDPEEVEHIRASPFGRLVEIADKPSFSGRFGRYIISRQLKVSKKHEAWFLFAGKPIRFSIKEFALVTGLNCSKFPKRCKKKSKNFMEDVGEKPYWGELFGSLREVLDSSLVKMLGKKTVVDRETRLKYAYLSLLSSVILPTTHSHRISQEAAEMIKDLETFLAYPWEGDLCLLFQLVIVECVPALTEVVQDGSSSGSDGEGGGDDDTLESDKGGRKNISPGHARDTDAAGKTIVDSIMLDGNGETTLAPDFQWSDDEDDDGVSNMVGLIEERFGFSNDCFVGGATKEDVTRMRHESKAEMLNRKSVKFKTATSSQVQDGVDLDMLSSMVRDKLKEDFQLLHGSIANVQESSNGFTETIIVNINEVFEIVQDSARQIKTMSEDIRKLSATLHVSPVENLVRRPSMVNAATQTIPDSTSIIADAMLFANQSSTLPTAEVNISKANTFANRSSTLPTEDTNVAAEPTTSVNELSNNSGIEGGHVQQSTPRSQLTEKLNPPLTDKQPDSILDPSLVFPNPTFSLGLTQEARVDTSTITNVTEGNDEEVYEEDNVDATLGEAGNGCRKSKRQKVPTKSLMGDFECDKGFQNCARKAVADAIYRGGDVDYTAKFAGLMEKMKTSFEMSIGSANIQSSDLCDVIERATQLSPKVVDVLMFHTSAFFRSPSSQKQHSSSVFMDTQFVSQFTKLYTNFSKASKKVSYKFSGNVVDMFLQLPSTGDDVRYYFPFYLDKQYCLGICVDCSTWSVTILDCTVELRTDNMMNKEVRPLAVIFPYFLKQLGRQVGTRDCKEMAIEKPRNIPQQKEVTHSGVSSVLFIQAHAVGGFDACKFITPDVLDSMVEMLVVTLYEASVDPL</sequence>
<dbReference type="KEGG" id="rsz:108846451"/>
<dbReference type="OrthoDB" id="1108718at2759"/>
<feature type="domain" description="Ubiquitin-like protease family profile" evidence="4">
    <location>
        <begin position="705"/>
        <end position="867"/>
    </location>
</feature>
<dbReference type="GeneID" id="108846451"/>